<gene>
    <name evidence="1" type="ORF">DUNSADRAFT_1295</name>
</gene>
<proteinExistence type="predicted"/>
<sequence length="117" mass="12988">MHVSNDTTVSVPISQQAVKQLQAAIAAVLQTFAAKQKAQRPQRWPMMEWRFKSSDDPQASAGSEVEFFEVYCNPNGFSSAFEARTLLTLRTQGGVKVSSEAKLSSLQADVENYLQQF</sequence>
<organism evidence="1 2">
    <name type="scientific">Dunaliella salina</name>
    <name type="common">Green alga</name>
    <name type="synonym">Protococcus salinus</name>
    <dbReference type="NCBI Taxonomy" id="3046"/>
    <lineage>
        <taxon>Eukaryota</taxon>
        <taxon>Viridiplantae</taxon>
        <taxon>Chlorophyta</taxon>
        <taxon>core chlorophytes</taxon>
        <taxon>Chlorophyceae</taxon>
        <taxon>CS clade</taxon>
        <taxon>Chlamydomonadales</taxon>
        <taxon>Dunaliellaceae</taxon>
        <taxon>Dunaliella</taxon>
    </lineage>
</organism>
<accession>A0ABQ7FXQ9</accession>
<reference evidence="1" key="1">
    <citation type="submission" date="2017-08" db="EMBL/GenBank/DDBJ databases">
        <authorList>
            <person name="Polle J.E."/>
            <person name="Barry K."/>
            <person name="Cushman J."/>
            <person name="Schmutz J."/>
            <person name="Tran D."/>
            <person name="Hathwaick L.T."/>
            <person name="Yim W.C."/>
            <person name="Jenkins J."/>
            <person name="Mckie-Krisberg Z.M."/>
            <person name="Prochnik S."/>
            <person name="Lindquist E."/>
            <person name="Dockter R.B."/>
            <person name="Adam C."/>
            <person name="Molina H."/>
            <person name="Bunkerborg J."/>
            <person name="Jin E."/>
            <person name="Buchheim M."/>
            <person name="Magnuson J."/>
        </authorList>
    </citation>
    <scope>NUCLEOTIDE SEQUENCE</scope>
    <source>
        <strain evidence="1">CCAP 19/18</strain>
    </source>
</reference>
<dbReference type="EMBL" id="MU070585">
    <property type="protein sequence ID" value="KAF5827134.1"/>
    <property type="molecule type" value="Genomic_DNA"/>
</dbReference>
<dbReference type="Proteomes" id="UP000815325">
    <property type="component" value="Unassembled WGS sequence"/>
</dbReference>
<evidence type="ECO:0000313" key="2">
    <source>
        <dbReference type="Proteomes" id="UP000815325"/>
    </source>
</evidence>
<keyword evidence="2" id="KW-1185">Reference proteome</keyword>
<protein>
    <submittedName>
        <fullName evidence="1">Uncharacterized protein</fullName>
    </submittedName>
</protein>
<evidence type="ECO:0000313" key="1">
    <source>
        <dbReference type="EMBL" id="KAF5827134.1"/>
    </source>
</evidence>
<comment type="caution">
    <text evidence="1">The sequence shown here is derived from an EMBL/GenBank/DDBJ whole genome shotgun (WGS) entry which is preliminary data.</text>
</comment>
<name>A0ABQ7FXQ9_DUNSA</name>